<keyword evidence="4" id="KW-0723">Serine/threonine-protein kinase</keyword>
<feature type="compositionally biased region" description="Polar residues" evidence="13">
    <location>
        <begin position="795"/>
        <end position="808"/>
    </location>
</feature>
<dbReference type="FunFam" id="1.10.510.10:FF:000394">
    <property type="entry name" value="Serine/threonine-protein kinase HSL1"/>
    <property type="match status" value="1"/>
</dbReference>
<dbReference type="PANTHER" id="PTHR24346">
    <property type="entry name" value="MAP/MICROTUBULE AFFINITY-REGULATING KINASE"/>
    <property type="match status" value="1"/>
</dbReference>
<evidence type="ECO:0000313" key="16">
    <source>
        <dbReference type="Proteomes" id="UP001174694"/>
    </source>
</evidence>
<dbReference type="EC" id="2.7.11.1" evidence="3"/>
<comment type="subcellular location">
    <subcellularLocation>
        <location evidence="1">Bud neck</location>
    </subcellularLocation>
</comment>
<feature type="region of interest" description="Disordered" evidence="13">
    <location>
        <begin position="553"/>
        <end position="674"/>
    </location>
</feature>
<feature type="region of interest" description="Disordered" evidence="13">
    <location>
        <begin position="31"/>
        <end position="120"/>
    </location>
</feature>
<dbReference type="GO" id="GO:0005524">
    <property type="term" value="F:ATP binding"/>
    <property type="evidence" value="ECO:0007669"/>
    <property type="project" value="UniProtKB-UniRule"/>
</dbReference>
<evidence type="ECO:0000256" key="6">
    <source>
        <dbReference type="ARBA" id="ARBA00022679"/>
    </source>
</evidence>
<evidence type="ECO:0000256" key="10">
    <source>
        <dbReference type="ARBA" id="ARBA00047899"/>
    </source>
</evidence>
<dbReference type="PROSITE" id="PS00108">
    <property type="entry name" value="PROTEIN_KINASE_ST"/>
    <property type="match status" value="1"/>
</dbReference>
<evidence type="ECO:0000256" key="3">
    <source>
        <dbReference type="ARBA" id="ARBA00012513"/>
    </source>
</evidence>
<feature type="region of interest" description="Disordered" evidence="13">
    <location>
        <begin position="401"/>
        <end position="421"/>
    </location>
</feature>
<dbReference type="SUPFAM" id="SSF56112">
    <property type="entry name" value="Protein kinase-like (PK-like)"/>
    <property type="match status" value="1"/>
</dbReference>
<dbReference type="InterPro" id="IPR043024">
    <property type="entry name" value="KA1_sf_fungal"/>
</dbReference>
<feature type="compositionally biased region" description="Polar residues" evidence="13">
    <location>
        <begin position="982"/>
        <end position="1001"/>
    </location>
</feature>
<sequence>MGTPTRTAQPRAPLGDVSPLVNSVLVESFPLPPRTYKNEKENAPIPPTSSALSKHVRPSESTPSARSLHYPLTAKDAQDPMEIKRQSQISVDSKRQSQVSNSSGSQIKTHIGPWQLGKTLGKGSSARVRLARHKVTQQPVAVKIVPKKLAHITQAGSLAQLDQIDQAMPETVDGVRRLPLAIEREIAILKLIEHPNIIKLYDMWENRNEIYLILEYVEGGDLFEFINTHGPLTEHDAIYVFRQMMCAMEYCHSYNICHRDLKPENILLKPDGTVKICDFGMGALHQAPEEKLQTSCGSPHYAAPEVLRNRPYRGDRSDIWSMGVILFAMLAARLPFDEPDLRAMISKAKRGIYMMPKTFSDDARDLVDRILQVNPVGRITMVEMWDHPLIKKFDTVPGFDEQREQPAHIRSGDRSRPLDPRDVDPQILRQLRAMWHTFDEDVLIHKLTTQGPNDQKLFYHLLVNHRDRQLENYDPQLTHSASDYHHLRPPAWATRVATRQFRGQGRTPSRFTVISTVADTEGGTVRSYDPFYASRVMQPGQASYAKITIHRHGSEHGTATSTYSGSQISRVVTGSRKRPGSQRSRATHHYQSPVSSLSSIQSSRQGTPSIRAKPRYKRGVDFSSVRNRTVPPRQEHEDGPRAPASIAGDGTTYDKDCTSPQSLHKQAESGRMSATKSMIEVEMTRDDTQLWTEELIHFSESIAKDCDDAFGSSLIASPSQEGGSGTREGTPFSLNFETQTVPTVPETKYPPPASIHPWDTRPLPPVPTRSESVLDQLMQSRENSNHRHSYGERQPNGTSGRNAQVLKSSKSEDRRVVSAPVYDLYSREKRQLPSIHEDAPEMSTQSRIVSAPQPRTSASLPAAHETRGLEFLAAAENTIRVVYSPTASRPIHDSVIPEPLNVRKKPSRVLSDLSRPSDAPKGLELRREYPAAQLQSVPEEARNRSGSNGSQPSLKKKRPSWFKRSSKENMIDDSMAADLSNPLKQSHSAQPARTQSTSTDAPPSLEKARKRSFVFWKSGKTEPKMSLAGPEHPEPPSPQTKKAVVKQASRAVSTNWDDSYSSERAARKIEPQQNWLARLFRVKPAMRYTCLAISKRRARQEAAILLRQWRKYGIRDIEVDKERDIIFARVGKKNYLHMKEVSFAVEIMTVIEHGKRIHLSIMRFTQEKGAASSFHRVVDTMEKVFGSRSLLVADKRKRKMMIQTLNS</sequence>
<dbReference type="AlphaFoldDB" id="A0AA38RQ73"/>
<comment type="catalytic activity">
    <reaction evidence="11">
        <text>L-seryl-[protein] + ATP = O-phospho-L-seryl-[protein] + ADP + H(+)</text>
        <dbReference type="Rhea" id="RHEA:17989"/>
        <dbReference type="Rhea" id="RHEA-COMP:9863"/>
        <dbReference type="Rhea" id="RHEA-COMP:11604"/>
        <dbReference type="ChEBI" id="CHEBI:15378"/>
        <dbReference type="ChEBI" id="CHEBI:29999"/>
        <dbReference type="ChEBI" id="CHEBI:30616"/>
        <dbReference type="ChEBI" id="CHEBI:83421"/>
        <dbReference type="ChEBI" id="CHEBI:456216"/>
        <dbReference type="EC" id="2.7.11.1"/>
    </reaction>
</comment>
<dbReference type="SMART" id="SM00220">
    <property type="entry name" value="S_TKc"/>
    <property type="match status" value="1"/>
</dbReference>
<dbReference type="GO" id="GO:0004674">
    <property type="term" value="F:protein serine/threonine kinase activity"/>
    <property type="evidence" value="ECO:0007669"/>
    <property type="project" value="UniProtKB-KW"/>
</dbReference>
<proteinExistence type="inferred from homology"/>
<dbReference type="Gene3D" id="1.10.510.10">
    <property type="entry name" value="Transferase(Phosphotransferase) domain 1"/>
    <property type="match status" value="1"/>
</dbReference>
<protein>
    <recommendedName>
        <fullName evidence="3">non-specific serine/threonine protein kinase</fullName>
        <ecNumber evidence="3">2.7.11.1</ecNumber>
    </recommendedName>
</protein>
<accession>A0AA38RQ73</accession>
<keyword evidence="8 15" id="KW-0418">Kinase</keyword>
<feature type="compositionally biased region" description="Basic residues" evidence="13">
    <location>
        <begin position="575"/>
        <end position="588"/>
    </location>
</feature>
<feature type="region of interest" description="Disordered" evidence="13">
    <location>
        <begin position="905"/>
        <end position="965"/>
    </location>
</feature>
<evidence type="ECO:0000259" key="14">
    <source>
        <dbReference type="PROSITE" id="PS50011"/>
    </source>
</evidence>
<dbReference type="GO" id="GO:0005940">
    <property type="term" value="C:septin ring"/>
    <property type="evidence" value="ECO:0007669"/>
    <property type="project" value="UniProtKB-ARBA"/>
</dbReference>
<dbReference type="InterPro" id="IPR017441">
    <property type="entry name" value="Protein_kinase_ATP_BS"/>
</dbReference>
<dbReference type="InterPro" id="IPR011009">
    <property type="entry name" value="Kinase-like_dom_sf"/>
</dbReference>
<comment type="similarity">
    <text evidence="2">Belongs to the protein kinase superfamily. CAMK Ser/Thr protein kinase family. NIM1 subfamily.</text>
</comment>
<evidence type="ECO:0000256" key="5">
    <source>
        <dbReference type="ARBA" id="ARBA00022553"/>
    </source>
</evidence>
<reference evidence="15" key="1">
    <citation type="submission" date="2022-07" db="EMBL/GenBank/DDBJ databases">
        <title>Fungi with potential for degradation of polypropylene.</title>
        <authorList>
            <person name="Gostincar C."/>
        </authorList>
    </citation>
    <scope>NUCLEOTIDE SEQUENCE</scope>
    <source>
        <strain evidence="15">EXF-13308</strain>
    </source>
</reference>
<evidence type="ECO:0000256" key="1">
    <source>
        <dbReference type="ARBA" id="ARBA00004266"/>
    </source>
</evidence>
<evidence type="ECO:0000313" key="15">
    <source>
        <dbReference type="EMBL" id="KAJ9155284.1"/>
    </source>
</evidence>
<dbReference type="GO" id="GO:0035556">
    <property type="term" value="P:intracellular signal transduction"/>
    <property type="evidence" value="ECO:0007669"/>
    <property type="project" value="TreeGrafter"/>
</dbReference>
<keyword evidence="7 12" id="KW-0547">Nucleotide-binding</keyword>
<feature type="compositionally biased region" description="Polar residues" evidence="13">
    <location>
        <begin position="732"/>
        <end position="742"/>
    </location>
</feature>
<evidence type="ECO:0000256" key="2">
    <source>
        <dbReference type="ARBA" id="ARBA00010791"/>
    </source>
</evidence>
<evidence type="ECO:0000256" key="8">
    <source>
        <dbReference type="ARBA" id="ARBA00022777"/>
    </source>
</evidence>
<feature type="binding site" evidence="12">
    <location>
        <position position="148"/>
    </location>
    <ligand>
        <name>ATP</name>
        <dbReference type="ChEBI" id="CHEBI:30616"/>
    </ligand>
</feature>
<organism evidence="15 16">
    <name type="scientific">Pleurostoma richardsiae</name>
    <dbReference type="NCBI Taxonomy" id="41990"/>
    <lineage>
        <taxon>Eukaryota</taxon>
        <taxon>Fungi</taxon>
        <taxon>Dikarya</taxon>
        <taxon>Ascomycota</taxon>
        <taxon>Pezizomycotina</taxon>
        <taxon>Sordariomycetes</taxon>
        <taxon>Sordariomycetidae</taxon>
        <taxon>Calosphaeriales</taxon>
        <taxon>Pleurostomataceae</taxon>
        <taxon>Pleurostoma</taxon>
    </lineage>
</organism>
<keyword evidence="16" id="KW-1185">Reference proteome</keyword>
<evidence type="ECO:0000256" key="11">
    <source>
        <dbReference type="ARBA" id="ARBA00048679"/>
    </source>
</evidence>
<keyword evidence="5" id="KW-0597">Phosphoprotein</keyword>
<name>A0AA38RQ73_9PEZI</name>
<dbReference type="EMBL" id="JANBVO010000003">
    <property type="protein sequence ID" value="KAJ9155284.1"/>
    <property type="molecule type" value="Genomic_DNA"/>
</dbReference>
<evidence type="ECO:0000256" key="13">
    <source>
        <dbReference type="SAM" id="MobiDB-lite"/>
    </source>
</evidence>
<feature type="region of interest" description="Disordered" evidence="13">
    <location>
        <begin position="1021"/>
        <end position="1042"/>
    </location>
</feature>
<dbReference type="PROSITE" id="PS00107">
    <property type="entry name" value="PROTEIN_KINASE_ATP"/>
    <property type="match status" value="1"/>
</dbReference>
<feature type="compositionally biased region" description="Polar residues" evidence="13">
    <location>
        <begin position="842"/>
        <end position="859"/>
    </location>
</feature>
<keyword evidence="6" id="KW-0808">Transferase</keyword>
<evidence type="ECO:0000256" key="12">
    <source>
        <dbReference type="PROSITE-ProRule" id="PRU10141"/>
    </source>
</evidence>
<feature type="compositionally biased region" description="Basic and acidic residues" evidence="13">
    <location>
        <begin position="828"/>
        <end position="839"/>
    </location>
</feature>
<dbReference type="PROSITE" id="PS50011">
    <property type="entry name" value="PROTEIN_KINASE_DOM"/>
    <property type="match status" value="1"/>
</dbReference>
<evidence type="ECO:0000256" key="4">
    <source>
        <dbReference type="ARBA" id="ARBA00022527"/>
    </source>
</evidence>
<dbReference type="Gene3D" id="3.30.310.220">
    <property type="entry name" value="Fungal kinase associated-1 domain"/>
    <property type="match status" value="1"/>
</dbReference>
<dbReference type="InterPro" id="IPR008271">
    <property type="entry name" value="Ser/Thr_kinase_AS"/>
</dbReference>
<feature type="compositionally biased region" description="Polar residues" evidence="13">
    <location>
        <begin position="557"/>
        <end position="572"/>
    </location>
</feature>
<feature type="compositionally biased region" description="Polar residues" evidence="13">
    <location>
        <begin position="86"/>
        <end position="108"/>
    </location>
</feature>
<comment type="caution">
    <text evidence="15">The sequence shown here is derived from an EMBL/GenBank/DDBJ whole genome shotgun (WGS) entry which is preliminary data.</text>
</comment>
<dbReference type="Pfam" id="PF00069">
    <property type="entry name" value="Pkinase"/>
    <property type="match status" value="1"/>
</dbReference>
<feature type="region of interest" description="Disordered" evidence="13">
    <location>
        <begin position="828"/>
        <end position="861"/>
    </location>
</feature>
<feature type="region of interest" description="Disordered" evidence="13">
    <location>
        <begin position="713"/>
        <end position="813"/>
    </location>
</feature>
<feature type="domain" description="Protein kinase" evidence="14">
    <location>
        <begin position="114"/>
        <end position="390"/>
    </location>
</feature>
<keyword evidence="9 12" id="KW-0067">ATP-binding</keyword>
<feature type="compositionally biased region" description="Polar residues" evidence="13">
    <location>
        <begin position="769"/>
        <end position="782"/>
    </location>
</feature>
<dbReference type="Pfam" id="PF16797">
    <property type="entry name" value="Fungal_KA1"/>
    <property type="match status" value="1"/>
</dbReference>
<feature type="compositionally biased region" description="Basic and acidic residues" evidence="13">
    <location>
        <begin position="76"/>
        <end position="85"/>
    </location>
</feature>
<dbReference type="PANTHER" id="PTHR24346:SF110">
    <property type="entry name" value="NON-SPECIFIC SERINE_THREONINE PROTEIN KINASE"/>
    <property type="match status" value="1"/>
</dbReference>
<dbReference type="Proteomes" id="UP001174694">
    <property type="component" value="Unassembled WGS sequence"/>
</dbReference>
<gene>
    <name evidence="15" type="ORF">NKR23_g1702</name>
</gene>
<dbReference type="GO" id="GO:0005935">
    <property type="term" value="C:cellular bud neck"/>
    <property type="evidence" value="ECO:0007669"/>
    <property type="project" value="UniProtKB-SubCell"/>
</dbReference>
<dbReference type="InterPro" id="IPR000719">
    <property type="entry name" value="Prot_kinase_dom"/>
</dbReference>
<feature type="compositionally biased region" description="Polar residues" evidence="13">
    <location>
        <begin position="944"/>
        <end position="953"/>
    </location>
</feature>
<feature type="compositionally biased region" description="Low complexity" evidence="13">
    <location>
        <begin position="591"/>
        <end position="605"/>
    </location>
</feature>
<dbReference type="InterPro" id="IPR031850">
    <property type="entry name" value="Fungal_KA1_dom"/>
</dbReference>
<evidence type="ECO:0000256" key="7">
    <source>
        <dbReference type="ARBA" id="ARBA00022741"/>
    </source>
</evidence>
<feature type="region of interest" description="Disordered" evidence="13">
    <location>
        <begin position="982"/>
        <end position="1008"/>
    </location>
</feature>
<comment type="catalytic activity">
    <reaction evidence="10">
        <text>L-threonyl-[protein] + ATP = O-phospho-L-threonyl-[protein] + ADP + H(+)</text>
        <dbReference type="Rhea" id="RHEA:46608"/>
        <dbReference type="Rhea" id="RHEA-COMP:11060"/>
        <dbReference type="Rhea" id="RHEA-COMP:11605"/>
        <dbReference type="ChEBI" id="CHEBI:15378"/>
        <dbReference type="ChEBI" id="CHEBI:30013"/>
        <dbReference type="ChEBI" id="CHEBI:30616"/>
        <dbReference type="ChEBI" id="CHEBI:61977"/>
        <dbReference type="ChEBI" id="CHEBI:456216"/>
        <dbReference type="EC" id="2.7.11.1"/>
    </reaction>
</comment>
<evidence type="ECO:0000256" key="9">
    <source>
        <dbReference type="ARBA" id="ARBA00022840"/>
    </source>
</evidence>